<dbReference type="Gene3D" id="1.10.150.130">
    <property type="match status" value="1"/>
</dbReference>
<dbReference type="InterPro" id="IPR004107">
    <property type="entry name" value="Integrase_SAM-like_N"/>
</dbReference>
<keyword evidence="6" id="KW-1185">Reference proteome</keyword>
<dbReference type="GO" id="GO:0015074">
    <property type="term" value="P:DNA integration"/>
    <property type="evidence" value="ECO:0007669"/>
    <property type="project" value="UniProtKB-KW"/>
</dbReference>
<dbReference type="GO" id="GO:0006310">
    <property type="term" value="P:DNA recombination"/>
    <property type="evidence" value="ECO:0007669"/>
    <property type="project" value="UniProtKB-KW"/>
</dbReference>
<feature type="domain" description="Tyr recombinase" evidence="4">
    <location>
        <begin position="213"/>
        <end position="394"/>
    </location>
</feature>
<dbReference type="PROSITE" id="PS51898">
    <property type="entry name" value="TYR_RECOMBINASE"/>
    <property type="match status" value="1"/>
</dbReference>
<name>A0A839QU29_9MICC</name>
<dbReference type="PANTHER" id="PTHR30349:SF90">
    <property type="entry name" value="TYROSINE RECOMBINASE XERD"/>
    <property type="match status" value="1"/>
</dbReference>
<proteinExistence type="predicted"/>
<evidence type="ECO:0000256" key="2">
    <source>
        <dbReference type="ARBA" id="ARBA00023125"/>
    </source>
</evidence>
<dbReference type="SUPFAM" id="SSF47823">
    <property type="entry name" value="lambda integrase-like, N-terminal domain"/>
    <property type="match status" value="1"/>
</dbReference>
<evidence type="ECO:0000259" key="4">
    <source>
        <dbReference type="PROSITE" id="PS51898"/>
    </source>
</evidence>
<dbReference type="RefSeq" id="WP_183512354.1">
    <property type="nucleotide sequence ID" value="NZ_BAABGK010000035.1"/>
</dbReference>
<dbReference type="InterPro" id="IPR011010">
    <property type="entry name" value="DNA_brk_join_enz"/>
</dbReference>
<dbReference type="InterPro" id="IPR010998">
    <property type="entry name" value="Integrase_recombinase_N"/>
</dbReference>
<organism evidence="5 6">
    <name type="scientific">Paeniglutamicibacter cryotolerans</name>
    <dbReference type="NCBI Taxonomy" id="670079"/>
    <lineage>
        <taxon>Bacteria</taxon>
        <taxon>Bacillati</taxon>
        <taxon>Actinomycetota</taxon>
        <taxon>Actinomycetes</taxon>
        <taxon>Micrococcales</taxon>
        <taxon>Micrococcaceae</taxon>
        <taxon>Paeniglutamicibacter</taxon>
    </lineage>
</organism>
<dbReference type="AlphaFoldDB" id="A0A839QU29"/>
<reference evidence="5 6" key="1">
    <citation type="submission" date="2020-08" db="EMBL/GenBank/DDBJ databases">
        <title>Sequencing the genomes of 1000 actinobacteria strains.</title>
        <authorList>
            <person name="Klenk H.-P."/>
        </authorList>
    </citation>
    <scope>NUCLEOTIDE SEQUENCE [LARGE SCALE GENOMIC DNA]</scope>
    <source>
        <strain evidence="5 6">DSM 22826</strain>
    </source>
</reference>
<evidence type="ECO:0000313" key="6">
    <source>
        <dbReference type="Proteomes" id="UP000523000"/>
    </source>
</evidence>
<dbReference type="PANTHER" id="PTHR30349">
    <property type="entry name" value="PHAGE INTEGRASE-RELATED"/>
    <property type="match status" value="1"/>
</dbReference>
<evidence type="ECO:0000256" key="1">
    <source>
        <dbReference type="ARBA" id="ARBA00022908"/>
    </source>
</evidence>
<dbReference type="GO" id="GO:0003677">
    <property type="term" value="F:DNA binding"/>
    <property type="evidence" value="ECO:0007669"/>
    <property type="project" value="UniProtKB-KW"/>
</dbReference>
<dbReference type="SUPFAM" id="SSF56349">
    <property type="entry name" value="DNA breaking-rejoining enzymes"/>
    <property type="match status" value="1"/>
</dbReference>
<sequence length="400" mass="42548">MIKVLSSLVVGPLEDYAAAVAAELALAGYTASSAGQHMAFVAHLSRWMDGEDLTVGDLTVELLEKYFTTRRTAGYVNYWTMKSAGPLCRVLAANGVAVSLTAAPTASQLLLDRFAEYLTRVRGLAAGTATSYSGRVRPLVLARLERTSVGFDGLKTSDIHRFLAERCPGEAASSVQLCVSAVRSFLGFLHREGTALSVSAAAAPQAARWSQAALPKDLDPVALAALLAGCDRDTASGRRDYAVMLFLSRIGLRAGEVAGLQLADLRWSAGEFVVRGKGNHVACLPLPADIGEALVDYLRYARPTGNTHRAVFLGHKAPHGPLSSSGLSAAVARAGRRAGLGMIHAHRLRHTAATQMLRGGSSLMEVGLVLRHRRQLTTAIYAKVDREALRGITRAWPGAL</sequence>
<keyword evidence="2" id="KW-0238">DNA-binding</keyword>
<dbReference type="InterPro" id="IPR002104">
    <property type="entry name" value="Integrase_catalytic"/>
</dbReference>
<dbReference type="InterPro" id="IPR013762">
    <property type="entry name" value="Integrase-like_cat_sf"/>
</dbReference>
<gene>
    <name evidence="5" type="ORF">E9229_003029</name>
</gene>
<evidence type="ECO:0000256" key="3">
    <source>
        <dbReference type="ARBA" id="ARBA00023172"/>
    </source>
</evidence>
<accession>A0A839QU29</accession>
<evidence type="ECO:0000313" key="5">
    <source>
        <dbReference type="EMBL" id="MBB2996782.1"/>
    </source>
</evidence>
<keyword evidence="3" id="KW-0233">DNA recombination</keyword>
<comment type="caution">
    <text evidence="5">The sequence shown here is derived from an EMBL/GenBank/DDBJ whole genome shotgun (WGS) entry which is preliminary data.</text>
</comment>
<dbReference type="Proteomes" id="UP000523000">
    <property type="component" value="Unassembled WGS sequence"/>
</dbReference>
<protein>
    <submittedName>
        <fullName evidence="5">Site-specific recombinase XerD</fullName>
    </submittedName>
</protein>
<dbReference type="Pfam" id="PF00589">
    <property type="entry name" value="Phage_integrase"/>
    <property type="match status" value="1"/>
</dbReference>
<dbReference type="InterPro" id="IPR050090">
    <property type="entry name" value="Tyrosine_recombinase_XerCD"/>
</dbReference>
<dbReference type="Gene3D" id="1.10.443.10">
    <property type="entry name" value="Intergrase catalytic core"/>
    <property type="match status" value="1"/>
</dbReference>
<dbReference type="Pfam" id="PF02899">
    <property type="entry name" value="Phage_int_SAM_1"/>
    <property type="match status" value="1"/>
</dbReference>
<keyword evidence="1" id="KW-0229">DNA integration</keyword>
<dbReference type="EMBL" id="JACHVS010000002">
    <property type="protein sequence ID" value="MBB2996782.1"/>
    <property type="molecule type" value="Genomic_DNA"/>
</dbReference>